<dbReference type="EMBL" id="WNTK01009486">
    <property type="protein sequence ID" value="KAG9462793.1"/>
    <property type="molecule type" value="Genomic_DNA"/>
</dbReference>
<dbReference type="InterPro" id="IPR052096">
    <property type="entry name" value="Endocannabinoid_amidase"/>
</dbReference>
<dbReference type="OrthoDB" id="6428749at2759"/>
<gene>
    <name evidence="3" type="ORF">GDO78_023128</name>
</gene>
<reference evidence="3" key="1">
    <citation type="thesis" date="2020" institute="ProQuest LLC" country="789 East Eisenhower Parkway, Ann Arbor, MI, USA">
        <title>Comparative Genomics and Chromosome Evolution.</title>
        <authorList>
            <person name="Mudd A.B."/>
        </authorList>
    </citation>
    <scope>NUCLEOTIDE SEQUENCE</scope>
    <source>
        <strain evidence="3">HN-11 Male</strain>
        <tissue evidence="3">Kidney and liver</tissue>
    </source>
</reference>
<evidence type="ECO:0000313" key="4">
    <source>
        <dbReference type="Proteomes" id="UP000770717"/>
    </source>
</evidence>
<evidence type="ECO:0000256" key="1">
    <source>
        <dbReference type="SAM" id="Phobius"/>
    </source>
</evidence>
<protein>
    <recommendedName>
        <fullName evidence="2">Amidase domain-containing protein</fullName>
    </recommendedName>
</protein>
<dbReference type="SUPFAM" id="SSF75304">
    <property type="entry name" value="Amidase signature (AS) enzymes"/>
    <property type="match status" value="1"/>
</dbReference>
<accession>A0A8J6BM65</accession>
<keyword evidence="1" id="KW-1133">Transmembrane helix</keyword>
<dbReference type="GO" id="GO:0017064">
    <property type="term" value="F:fatty acid amide hydrolase activity"/>
    <property type="evidence" value="ECO:0007669"/>
    <property type="project" value="TreeGrafter"/>
</dbReference>
<dbReference type="PANTHER" id="PTHR45847:SF8">
    <property type="entry name" value="FATTY ACID AMIDE HYDROLASE-RELATED"/>
    <property type="match status" value="1"/>
</dbReference>
<dbReference type="InterPro" id="IPR036928">
    <property type="entry name" value="AS_sf"/>
</dbReference>
<evidence type="ECO:0000259" key="2">
    <source>
        <dbReference type="Pfam" id="PF01425"/>
    </source>
</evidence>
<dbReference type="Pfam" id="PF01425">
    <property type="entry name" value="Amidase"/>
    <property type="match status" value="1"/>
</dbReference>
<feature type="non-terminal residue" evidence="3">
    <location>
        <position position="1"/>
    </location>
</feature>
<keyword evidence="1" id="KW-0472">Membrane</keyword>
<dbReference type="Gene3D" id="3.90.1300.10">
    <property type="entry name" value="Amidase signature (AS) domain"/>
    <property type="match status" value="1"/>
</dbReference>
<comment type="caution">
    <text evidence="3">The sequence shown here is derived from an EMBL/GenBank/DDBJ whole genome shotgun (WGS) entry which is preliminary data.</text>
</comment>
<organism evidence="3 4">
    <name type="scientific">Eleutherodactylus coqui</name>
    <name type="common">Puerto Rican coqui</name>
    <dbReference type="NCBI Taxonomy" id="57060"/>
    <lineage>
        <taxon>Eukaryota</taxon>
        <taxon>Metazoa</taxon>
        <taxon>Chordata</taxon>
        <taxon>Craniata</taxon>
        <taxon>Vertebrata</taxon>
        <taxon>Euteleostomi</taxon>
        <taxon>Amphibia</taxon>
        <taxon>Batrachia</taxon>
        <taxon>Anura</taxon>
        <taxon>Neobatrachia</taxon>
        <taxon>Hyloidea</taxon>
        <taxon>Eleutherodactylidae</taxon>
        <taxon>Eleutherodactylinae</taxon>
        <taxon>Eleutherodactylus</taxon>
        <taxon>Eleutherodactylus</taxon>
    </lineage>
</organism>
<dbReference type="GO" id="GO:0004040">
    <property type="term" value="F:amidase activity"/>
    <property type="evidence" value="ECO:0007669"/>
    <property type="project" value="TreeGrafter"/>
</dbReference>
<evidence type="ECO:0000313" key="3">
    <source>
        <dbReference type="EMBL" id="KAG9462793.1"/>
    </source>
</evidence>
<feature type="domain" description="Amidase" evidence="2">
    <location>
        <begin position="37"/>
        <end position="154"/>
    </location>
</feature>
<dbReference type="PANTHER" id="PTHR45847">
    <property type="entry name" value="FATTY ACID AMIDE HYDROLASE"/>
    <property type="match status" value="1"/>
</dbReference>
<feature type="transmembrane region" description="Helical" evidence="1">
    <location>
        <begin position="87"/>
        <end position="106"/>
    </location>
</feature>
<keyword evidence="1" id="KW-0812">Transmembrane</keyword>
<name>A0A8J6BM65_ELECQ</name>
<keyword evidence="4" id="KW-1185">Reference proteome</keyword>
<dbReference type="GO" id="GO:0009062">
    <property type="term" value="P:fatty acid catabolic process"/>
    <property type="evidence" value="ECO:0007669"/>
    <property type="project" value="TreeGrafter"/>
</dbReference>
<dbReference type="Proteomes" id="UP000770717">
    <property type="component" value="Unassembled WGS sequence"/>
</dbReference>
<proteinExistence type="predicted"/>
<dbReference type="InterPro" id="IPR023631">
    <property type="entry name" value="Amidase_dom"/>
</dbReference>
<sequence>SVIRAPWTSQCHSRPVDVAVSFAPRGRRSVSRVIVSSCAFAFLQRYRTEFFHEWRKLRLDVVLCPMLGPAFNHGYPGRLYGPLSYTMLYNILLFPVGVVPVGFVTAEDEEELKRYSGYSNDPWDKLFKEALEGGVGLPLSVQCVALPYQDELCLRLMKEVETLAGRHHKR</sequence>
<dbReference type="AlphaFoldDB" id="A0A8J6BM65"/>